<dbReference type="PANTHER" id="PTHR44942:SF4">
    <property type="entry name" value="METHYLTRANSFERASE TYPE 11 DOMAIN-CONTAINING PROTEIN"/>
    <property type="match status" value="1"/>
</dbReference>
<dbReference type="Pfam" id="PF08241">
    <property type="entry name" value="Methyltransf_11"/>
    <property type="match status" value="1"/>
</dbReference>
<organism evidence="6 7">
    <name type="scientific">Bradyrhizobium elkanii</name>
    <dbReference type="NCBI Taxonomy" id="29448"/>
    <lineage>
        <taxon>Bacteria</taxon>
        <taxon>Pseudomonadati</taxon>
        <taxon>Pseudomonadota</taxon>
        <taxon>Alphaproteobacteria</taxon>
        <taxon>Hyphomicrobiales</taxon>
        <taxon>Nitrobacteraceae</taxon>
        <taxon>Bradyrhizobium</taxon>
    </lineage>
</organism>
<name>A0A1E3ECC6_BRAEL</name>
<sequence>MAPRLFLSSGDLVADRRYEFARDLQLKGDLPAAAELLEQAIELVPKFPSAWYTLGKIRLELGQREAAIAAFRDARDADPEDRHGAGLHLMQLGVEAVSAMPPGYVQTLFDQYAPRFEAALVGDLGYRGPALLFKAVLSVRAGAKQPAFFKRAIDLGCGTGLAAGAFARHVDRFIGIDLSPRMIDKARATGLYAELEVDDMLKAISARREASAELILAADAMVYVADLAPVLAEANRVLVAGGVLAFTTETHDGEDVIIGEGLRYAHSAAYVRASVAAAGLTLALLDDLSARNEDNIPAPGLVAVAVKA</sequence>
<dbReference type="InterPro" id="IPR029063">
    <property type="entry name" value="SAM-dependent_MTases_sf"/>
</dbReference>
<dbReference type="SUPFAM" id="SSF53335">
    <property type="entry name" value="S-adenosyl-L-methionine-dependent methyltransferases"/>
    <property type="match status" value="1"/>
</dbReference>
<evidence type="ECO:0000256" key="2">
    <source>
        <dbReference type="ARBA" id="ARBA00022603"/>
    </source>
</evidence>
<dbReference type="PROSITE" id="PS50005">
    <property type="entry name" value="TPR"/>
    <property type="match status" value="1"/>
</dbReference>
<comment type="similarity">
    <text evidence="1">Belongs to the methyltransferase superfamily.</text>
</comment>
<dbReference type="OrthoDB" id="465636at2"/>
<proteinExistence type="inferred from homology"/>
<keyword evidence="2 6" id="KW-0489">Methyltransferase</keyword>
<dbReference type="InterPro" id="IPR019734">
    <property type="entry name" value="TPR_rpt"/>
</dbReference>
<feature type="repeat" description="TPR" evidence="4">
    <location>
        <begin position="48"/>
        <end position="81"/>
    </location>
</feature>
<comment type="caution">
    <text evidence="6">The sequence shown here is derived from an EMBL/GenBank/DDBJ whole genome shotgun (WGS) entry which is preliminary data.</text>
</comment>
<dbReference type="Pfam" id="PF14559">
    <property type="entry name" value="TPR_19"/>
    <property type="match status" value="1"/>
</dbReference>
<dbReference type="eggNOG" id="COG4976">
    <property type="taxonomic scope" value="Bacteria"/>
</dbReference>
<dbReference type="Gene3D" id="3.40.50.150">
    <property type="entry name" value="Vaccinia Virus protein VP39"/>
    <property type="match status" value="1"/>
</dbReference>
<keyword evidence="3 6" id="KW-0808">Transferase</keyword>
<dbReference type="Proteomes" id="UP000673383">
    <property type="component" value="Unassembled WGS sequence"/>
</dbReference>
<dbReference type="AlphaFoldDB" id="A0A1E3ECC6"/>
<evidence type="ECO:0000259" key="5">
    <source>
        <dbReference type="Pfam" id="PF08241"/>
    </source>
</evidence>
<dbReference type="PANTHER" id="PTHR44942">
    <property type="entry name" value="METHYLTRANSF_11 DOMAIN-CONTAINING PROTEIN"/>
    <property type="match status" value="1"/>
</dbReference>
<dbReference type="GO" id="GO:0008757">
    <property type="term" value="F:S-adenosylmethionine-dependent methyltransferase activity"/>
    <property type="evidence" value="ECO:0007669"/>
    <property type="project" value="InterPro"/>
</dbReference>
<dbReference type="SMART" id="SM00028">
    <property type="entry name" value="TPR"/>
    <property type="match status" value="2"/>
</dbReference>
<protein>
    <submittedName>
        <fullName evidence="6">Putative TPR repeat methyltransferase</fullName>
    </submittedName>
</protein>
<accession>A0A1E3ECC6</accession>
<dbReference type="CDD" id="cd02440">
    <property type="entry name" value="AdoMet_MTases"/>
    <property type="match status" value="1"/>
</dbReference>
<feature type="domain" description="Methyltransferase type 11" evidence="5">
    <location>
        <begin position="154"/>
        <end position="246"/>
    </location>
</feature>
<evidence type="ECO:0000313" key="7">
    <source>
        <dbReference type="Proteomes" id="UP000673383"/>
    </source>
</evidence>
<dbReference type="InterPro" id="IPR011990">
    <property type="entry name" value="TPR-like_helical_dom_sf"/>
</dbReference>
<dbReference type="SUPFAM" id="SSF48452">
    <property type="entry name" value="TPR-like"/>
    <property type="match status" value="1"/>
</dbReference>
<dbReference type="GO" id="GO:0032259">
    <property type="term" value="P:methylation"/>
    <property type="evidence" value="ECO:0007669"/>
    <property type="project" value="UniProtKB-KW"/>
</dbReference>
<evidence type="ECO:0000256" key="4">
    <source>
        <dbReference type="PROSITE-ProRule" id="PRU00339"/>
    </source>
</evidence>
<evidence type="ECO:0000313" key="6">
    <source>
        <dbReference type="EMBL" id="MBP1293097.1"/>
    </source>
</evidence>
<keyword evidence="4" id="KW-0802">TPR repeat</keyword>
<dbReference type="EMBL" id="JAFICZ010000001">
    <property type="protein sequence ID" value="MBP1293097.1"/>
    <property type="molecule type" value="Genomic_DNA"/>
</dbReference>
<dbReference type="RefSeq" id="WP_069280314.1">
    <property type="nucleotide sequence ID" value="NZ_JAFICZ010000001.1"/>
</dbReference>
<dbReference type="InterPro" id="IPR013216">
    <property type="entry name" value="Methyltransf_11"/>
</dbReference>
<dbReference type="InterPro" id="IPR051052">
    <property type="entry name" value="Diverse_substrate_MTase"/>
</dbReference>
<evidence type="ECO:0000256" key="1">
    <source>
        <dbReference type="ARBA" id="ARBA00008361"/>
    </source>
</evidence>
<evidence type="ECO:0000256" key="3">
    <source>
        <dbReference type="ARBA" id="ARBA00022679"/>
    </source>
</evidence>
<dbReference type="STRING" id="29448.QU41_20220"/>
<reference evidence="6" key="1">
    <citation type="submission" date="2021-02" db="EMBL/GenBank/DDBJ databases">
        <title>Genomic Encyclopedia of Type Strains, Phase IV (KMG-V): Genome sequencing to study the core and pangenomes of soil and plant-associated prokaryotes.</title>
        <authorList>
            <person name="Whitman W."/>
        </authorList>
    </citation>
    <scope>NUCLEOTIDE SEQUENCE</scope>
    <source>
        <strain evidence="6">USDA 406</strain>
    </source>
</reference>
<dbReference type="Gene3D" id="1.25.40.10">
    <property type="entry name" value="Tetratricopeptide repeat domain"/>
    <property type="match status" value="1"/>
</dbReference>
<gene>
    <name evidence="6" type="ORF">JOH49_002850</name>
</gene>